<dbReference type="SUPFAM" id="SSF53474">
    <property type="entry name" value="alpha/beta-Hydrolases"/>
    <property type="match status" value="2"/>
</dbReference>
<comment type="caution">
    <text evidence="3">The sequence shown here is derived from an EMBL/GenBank/DDBJ whole genome shotgun (WGS) entry which is preliminary data.</text>
</comment>
<dbReference type="RefSeq" id="WP_130551689.1">
    <property type="nucleotide sequence ID" value="NZ_SHMC01000004.1"/>
</dbReference>
<keyword evidence="1" id="KW-0732">Signal</keyword>
<dbReference type="OrthoDB" id="641022at2"/>
<sequence>MIRLASCLLLLACALPVAAQQSRPAPERISHGNFRDVALYRPVGPLKQVVLMLSGDGGWNATMDADAQALAANGTFVAGIDTPQMRRQFTGDGKGCVFPDGDLENLSHYLQGYAQLPGYRAPLLIGEGSGAAIAYAMVAAGDAGIFAGALTLDFTPALDLGRVPCEGKGNIFDALPTRGATTTLVPARQKLDVPWLTLDTDGPKKGFDAKPFAAQVKGSSFVQLATGGDQAAVRRAALTTAAHMLAREQVATLPPPPPQDLSGLPLNEVPATGGARGDTYAILLSGDGGWAGLDQEVAKALAAKGIPVVGFDSLRYFWKKRTPQGLASDLDRIIRYYSAHWGKARVMLIGYSQGADVLPFAVNRLAPDTRAQLLQAVYLALSNNAAFEFHVTNWMSDDVADAIPTMPEILRLKAAQNFCVYGEGDDEQVCSKVPPGHLRVQALTGGHHFDGDYAHLADIILTAASAAEDKR</sequence>
<evidence type="ECO:0000313" key="4">
    <source>
        <dbReference type="Proteomes" id="UP000292627"/>
    </source>
</evidence>
<dbReference type="Gene3D" id="3.40.50.1820">
    <property type="entry name" value="alpha/beta hydrolase"/>
    <property type="match status" value="1"/>
</dbReference>
<dbReference type="InterPro" id="IPR010333">
    <property type="entry name" value="VirJ"/>
</dbReference>
<evidence type="ECO:0000256" key="1">
    <source>
        <dbReference type="SAM" id="SignalP"/>
    </source>
</evidence>
<gene>
    <name evidence="3" type="ORF">EA660_11470</name>
</gene>
<evidence type="ECO:0000313" key="3">
    <source>
        <dbReference type="EMBL" id="TAA24350.1"/>
    </source>
</evidence>
<dbReference type="EMBL" id="SHMC01000004">
    <property type="protein sequence ID" value="TAA24350.1"/>
    <property type="molecule type" value="Genomic_DNA"/>
</dbReference>
<name>A0A4Q8L827_9GAMM</name>
<evidence type="ECO:0000259" key="2">
    <source>
        <dbReference type="Pfam" id="PF06057"/>
    </source>
</evidence>
<feature type="domain" description="Bacterial virulence" evidence="2">
    <location>
        <begin position="278"/>
        <end position="465"/>
    </location>
</feature>
<dbReference type="PIRSF" id="PIRSF029063">
    <property type="entry name" value="IV_sec_VirJ"/>
    <property type="match status" value="1"/>
</dbReference>
<organism evidence="3 4">
    <name type="scientific">Pseudoxanthomonas winnipegensis</name>
    <dbReference type="NCBI Taxonomy" id="2480810"/>
    <lineage>
        <taxon>Bacteria</taxon>
        <taxon>Pseudomonadati</taxon>
        <taxon>Pseudomonadota</taxon>
        <taxon>Gammaproteobacteria</taxon>
        <taxon>Lysobacterales</taxon>
        <taxon>Lysobacteraceae</taxon>
        <taxon>Pseudoxanthomonas</taxon>
    </lineage>
</organism>
<reference evidence="3 4" key="1">
    <citation type="submission" date="2019-02" db="EMBL/GenBank/DDBJ databases">
        <title>WGS of Pseudoxanthomonas species novum from clinical isolates.</title>
        <authorList>
            <person name="Bernier A.-M."/>
            <person name="Bernard K."/>
            <person name="Vachon A."/>
        </authorList>
    </citation>
    <scope>NUCLEOTIDE SEQUENCE [LARGE SCALE GENOMIC DNA]</scope>
    <source>
        <strain evidence="3 4">NML171200</strain>
    </source>
</reference>
<protein>
    <submittedName>
        <fullName evidence="3">Virulence factor family protein</fullName>
    </submittedName>
</protein>
<dbReference type="Pfam" id="PF06057">
    <property type="entry name" value="VirJ"/>
    <property type="match status" value="1"/>
</dbReference>
<proteinExistence type="predicted"/>
<dbReference type="InterPro" id="IPR029058">
    <property type="entry name" value="AB_hydrolase_fold"/>
</dbReference>
<feature type="chain" id="PRO_5020343123" evidence="1">
    <location>
        <begin position="20"/>
        <end position="471"/>
    </location>
</feature>
<feature type="signal peptide" evidence="1">
    <location>
        <begin position="1"/>
        <end position="19"/>
    </location>
</feature>
<dbReference type="AlphaFoldDB" id="A0A4Q8L827"/>
<accession>A0A4Q8L827</accession>
<dbReference type="InterPro" id="IPR011225">
    <property type="entry name" value="IV_sec_VirJ"/>
</dbReference>
<dbReference type="Proteomes" id="UP000292627">
    <property type="component" value="Unassembled WGS sequence"/>
</dbReference>